<dbReference type="EMBL" id="JAGFNK010000547">
    <property type="protein sequence ID" value="KAI9448891.1"/>
    <property type="molecule type" value="Genomic_DNA"/>
</dbReference>
<accession>A0ACC0TTZ6</accession>
<protein>
    <submittedName>
        <fullName evidence="1">Uncharacterized protein</fullName>
    </submittedName>
</protein>
<comment type="caution">
    <text evidence="1">The sequence shown here is derived from an EMBL/GenBank/DDBJ whole genome shotgun (WGS) entry which is preliminary data.</text>
</comment>
<reference evidence="1" key="1">
    <citation type="submission" date="2021-03" db="EMBL/GenBank/DDBJ databases">
        <title>Evolutionary priming and transition to the ectomycorrhizal habit in an iconic lineage of mushroom-forming fungi: is preadaptation a requirement?</title>
        <authorList>
            <consortium name="DOE Joint Genome Institute"/>
            <person name="Looney B.P."/>
            <person name="Miyauchi S."/>
            <person name="Morin E."/>
            <person name="Drula E."/>
            <person name="Courty P.E."/>
            <person name="Chicoki N."/>
            <person name="Fauchery L."/>
            <person name="Kohler A."/>
            <person name="Kuo A."/>
            <person name="LaButti K."/>
            <person name="Pangilinan J."/>
            <person name="Lipzen A."/>
            <person name="Riley R."/>
            <person name="Andreopoulos W."/>
            <person name="He G."/>
            <person name="Johnson J."/>
            <person name="Barry K.W."/>
            <person name="Grigoriev I.V."/>
            <person name="Nagy L."/>
            <person name="Hibbett D."/>
            <person name="Henrissat B."/>
            <person name="Matheny P.B."/>
            <person name="Labbe J."/>
            <person name="Martin A.F."/>
        </authorList>
    </citation>
    <scope>NUCLEOTIDE SEQUENCE</scope>
    <source>
        <strain evidence="1">BPL698</strain>
    </source>
</reference>
<feature type="non-terminal residue" evidence="1">
    <location>
        <position position="84"/>
    </location>
</feature>
<evidence type="ECO:0000313" key="1">
    <source>
        <dbReference type="EMBL" id="KAI9448891.1"/>
    </source>
</evidence>
<proteinExistence type="predicted"/>
<name>A0ACC0TTZ6_9AGAM</name>
<organism evidence="1 2">
    <name type="scientific">Russula earlei</name>
    <dbReference type="NCBI Taxonomy" id="71964"/>
    <lineage>
        <taxon>Eukaryota</taxon>
        <taxon>Fungi</taxon>
        <taxon>Dikarya</taxon>
        <taxon>Basidiomycota</taxon>
        <taxon>Agaricomycotina</taxon>
        <taxon>Agaricomycetes</taxon>
        <taxon>Russulales</taxon>
        <taxon>Russulaceae</taxon>
        <taxon>Russula</taxon>
    </lineage>
</organism>
<dbReference type="Proteomes" id="UP001207468">
    <property type="component" value="Unassembled WGS sequence"/>
</dbReference>
<sequence>MVAVVVMAIAFEVAAVRVTSSSPPLLERKTKDGGGNEKGNTCRARQKLGQEGRGQHHRRVQAMPCHCEERLVKWDNGLLHWREG</sequence>
<gene>
    <name evidence="1" type="ORF">F5148DRAFT_1249296</name>
</gene>
<keyword evidence="2" id="KW-1185">Reference proteome</keyword>
<evidence type="ECO:0000313" key="2">
    <source>
        <dbReference type="Proteomes" id="UP001207468"/>
    </source>
</evidence>